<evidence type="ECO:0000259" key="2">
    <source>
        <dbReference type="Pfam" id="PF13340"/>
    </source>
</evidence>
<protein>
    <submittedName>
        <fullName evidence="3">Transposase</fullName>
    </submittedName>
</protein>
<dbReference type="AlphaFoldDB" id="A0A7W7S489"/>
<dbReference type="Pfam" id="PF01609">
    <property type="entry name" value="DDE_Tnp_1"/>
    <property type="match status" value="1"/>
</dbReference>
<dbReference type="Pfam" id="PF13340">
    <property type="entry name" value="DUF4096"/>
    <property type="match status" value="1"/>
</dbReference>
<feature type="domain" description="Insertion element IS402-like" evidence="2">
    <location>
        <begin position="11"/>
        <end position="93"/>
    </location>
</feature>
<evidence type="ECO:0000313" key="4">
    <source>
        <dbReference type="Proteomes" id="UP000534286"/>
    </source>
</evidence>
<keyword evidence="4" id="KW-1185">Reference proteome</keyword>
<dbReference type="NCBIfam" id="NF033580">
    <property type="entry name" value="transpos_IS5_3"/>
    <property type="match status" value="1"/>
</dbReference>
<dbReference type="InterPro" id="IPR025161">
    <property type="entry name" value="IS402-like_dom"/>
</dbReference>
<dbReference type="Proteomes" id="UP000534286">
    <property type="component" value="Unassembled WGS sequence"/>
</dbReference>
<dbReference type="EMBL" id="JACHJU010000005">
    <property type="protein sequence ID" value="MBB4943615.1"/>
    <property type="molecule type" value="Genomic_DNA"/>
</dbReference>
<evidence type="ECO:0000259" key="1">
    <source>
        <dbReference type="Pfam" id="PF01609"/>
    </source>
</evidence>
<dbReference type="GO" id="GO:0006313">
    <property type="term" value="P:DNA transposition"/>
    <property type="evidence" value="ECO:0007669"/>
    <property type="project" value="InterPro"/>
</dbReference>
<evidence type="ECO:0000313" key="3">
    <source>
        <dbReference type="EMBL" id="MBB4943615.1"/>
    </source>
</evidence>
<dbReference type="PANTHER" id="PTHR30007:SF0">
    <property type="entry name" value="TRANSPOSASE"/>
    <property type="match status" value="1"/>
</dbReference>
<dbReference type="GO" id="GO:0004803">
    <property type="term" value="F:transposase activity"/>
    <property type="evidence" value="ECO:0007669"/>
    <property type="project" value="InterPro"/>
</dbReference>
<accession>A0A7W7S489</accession>
<dbReference type="InterPro" id="IPR002559">
    <property type="entry name" value="Transposase_11"/>
</dbReference>
<reference evidence="3 4" key="1">
    <citation type="submission" date="2020-08" db="EMBL/GenBank/DDBJ databases">
        <title>Sequencing the genomes of 1000 actinobacteria strains.</title>
        <authorList>
            <person name="Klenk H.-P."/>
        </authorList>
    </citation>
    <scope>NUCLEOTIDE SEQUENCE [LARGE SCALE GENOMIC DNA]</scope>
    <source>
        <strain evidence="3 4">DSM 43023</strain>
    </source>
</reference>
<feature type="domain" description="Transposase IS4-like" evidence="1">
    <location>
        <begin position="111"/>
        <end position="261"/>
    </location>
</feature>
<name>A0A7W7S489_9ACTN</name>
<dbReference type="GO" id="GO:0003677">
    <property type="term" value="F:DNA binding"/>
    <property type="evidence" value="ECO:0007669"/>
    <property type="project" value="InterPro"/>
</dbReference>
<organism evidence="3 4">
    <name type="scientific">Streptosporangium album</name>
    <dbReference type="NCBI Taxonomy" id="47479"/>
    <lineage>
        <taxon>Bacteria</taxon>
        <taxon>Bacillati</taxon>
        <taxon>Actinomycetota</taxon>
        <taxon>Actinomycetes</taxon>
        <taxon>Streptosporangiales</taxon>
        <taxon>Streptosporangiaceae</taxon>
        <taxon>Streptosporangium</taxon>
    </lineage>
</organism>
<comment type="caution">
    <text evidence="3">The sequence shown here is derived from an EMBL/GenBank/DDBJ whole genome shotgun (WGS) entry which is preliminary data.</text>
</comment>
<gene>
    <name evidence="3" type="ORF">FHR32_008015</name>
</gene>
<dbReference type="PANTHER" id="PTHR30007">
    <property type="entry name" value="PHP DOMAIN PROTEIN"/>
    <property type="match status" value="1"/>
</dbReference>
<proteinExistence type="predicted"/>
<sequence>MTPRRPYPSDLSDARWALIEPTLTAWRVKRLEARRQAGIVADPTTSLRDVMDAILYVNRTGIAWKYLPHDFPPHGTVYSYFSTWTKEGIFDRLGIELTGLVRAKEGRAAEPTACVIDSQSVKTSMNVPVATQGIDAGKKIVGRKRGILTDTLGLILAVMVTAACVSDNAIGKTLLTQAHTTYPTLSKAWVDTGFKNAAVEHGARLGIDVEVVPRRSDKPGFHVVKRRWVVERTLGWLMLHRRLARDYETRTDHAAAMIRIASIDLLTRRLTGETTQAWRDA</sequence>
<dbReference type="RefSeq" id="WP_184759388.1">
    <property type="nucleotide sequence ID" value="NZ_BAABEK010000096.1"/>
</dbReference>